<dbReference type="GO" id="GO:0036228">
    <property type="term" value="P:protein localization to nuclear inner membrane"/>
    <property type="evidence" value="ECO:0007669"/>
    <property type="project" value="TreeGrafter"/>
</dbReference>
<dbReference type="GO" id="GO:0000972">
    <property type="term" value="P:transcription-dependent tethering of RNA polymerase II gene DNA at nuclear periphery"/>
    <property type="evidence" value="ECO:0007669"/>
    <property type="project" value="TreeGrafter"/>
</dbReference>
<dbReference type="FunFam" id="1.25.40.440:FF:000001">
    <property type="entry name" value="Nuclear pore complex subunit"/>
    <property type="match status" value="1"/>
</dbReference>
<evidence type="ECO:0000256" key="3">
    <source>
        <dbReference type="ARBA" id="ARBA00022448"/>
    </source>
</evidence>
<evidence type="ECO:0000256" key="2">
    <source>
        <dbReference type="ARBA" id="ARBA00007373"/>
    </source>
</evidence>
<evidence type="ECO:0000256" key="1">
    <source>
        <dbReference type="ARBA" id="ARBA00004123"/>
    </source>
</evidence>
<dbReference type="Gene3D" id="1.25.40.440">
    <property type="entry name" value="Nucleoporin, helical domain, central subdomain"/>
    <property type="match status" value="1"/>
</dbReference>
<dbReference type="InterPro" id="IPR042533">
    <property type="entry name" value="Nucleoporin_Nup155_C_1"/>
</dbReference>
<dbReference type="InterPro" id="IPR004870">
    <property type="entry name" value="Nucleoporin_Nup155"/>
</dbReference>
<evidence type="ECO:0000313" key="9">
    <source>
        <dbReference type="Proteomes" id="UP001153365"/>
    </source>
</evidence>
<dbReference type="Gene3D" id="1.20.120.1880">
    <property type="entry name" value="Nucleoporin, helical C-terminal domain"/>
    <property type="match status" value="1"/>
</dbReference>
<evidence type="ECO:0000256" key="4">
    <source>
        <dbReference type="ARBA" id="ARBA00023242"/>
    </source>
</evidence>
<dbReference type="Gene3D" id="1.25.40.450">
    <property type="entry name" value="Nucleoporin, helical domain, N-terminal subdomain"/>
    <property type="match status" value="1"/>
</dbReference>
<organism evidence="8 9">
    <name type="scientific">Phakopsora pachyrhizi</name>
    <name type="common">Asian soybean rust disease fungus</name>
    <dbReference type="NCBI Taxonomy" id="170000"/>
    <lineage>
        <taxon>Eukaryota</taxon>
        <taxon>Fungi</taxon>
        <taxon>Dikarya</taxon>
        <taxon>Basidiomycota</taxon>
        <taxon>Pucciniomycotina</taxon>
        <taxon>Pucciniomycetes</taxon>
        <taxon>Pucciniales</taxon>
        <taxon>Phakopsoraceae</taxon>
        <taxon>Phakopsora</taxon>
    </lineage>
</organism>
<keyword evidence="9" id="KW-1185">Reference proteome</keyword>
<evidence type="ECO:0000259" key="7">
    <source>
        <dbReference type="Pfam" id="PF08801"/>
    </source>
</evidence>
<accession>A0AAV0BG97</accession>
<dbReference type="InterPro" id="IPR042538">
    <property type="entry name" value="Nucleoporin_Nup155_C_3"/>
</dbReference>
<dbReference type="InterPro" id="IPR042537">
    <property type="entry name" value="Nucleoporin_Nup155_C_2"/>
</dbReference>
<dbReference type="GO" id="GO:0006405">
    <property type="term" value="P:RNA export from nucleus"/>
    <property type="evidence" value="ECO:0007669"/>
    <property type="project" value="TreeGrafter"/>
</dbReference>
<dbReference type="GO" id="GO:0006606">
    <property type="term" value="P:protein import into nucleus"/>
    <property type="evidence" value="ECO:0007669"/>
    <property type="project" value="TreeGrafter"/>
</dbReference>
<sequence length="1412" mass="155705">MFQSSNSWQNKTFESPSKRTSKMIDSKSNPVNGLDETSLKQLEAATQVMDERLEREQGFGQRAQLDSLLQGHSSSEYSNCPNINWAPLVKRRTIHLPDVLFDQYDIQEHRCLMGVFPEIERAWFTVDNRLFLWDYAGGSDFASFEQLEEIISAISIARPRPGLFVSDIQHLLVIATPLAVTLVGLAFSNSNSRKSGAELSLYLTGLSVPTDGIVFTTIHCHNSTGRIFLIGSTDTSAGQLTGNELFEFEYRSEESWFKKRCALINHSRGGTGVGTLSSLLPSWLNPITEDSIVLMSIDQDRNLIYVLSKSGSIRMLSLGNLGKEAPSEISSVSNVVREALGMCPSAGPLLDPRTFEINDLHIISKQEGGKIGLVATTTLGVRMYFSHAKRGYGYGYTAISSSLISDQRSPPNSIWLCHVRLPPRNSTQGPQTTGPQSSLTLSAGFQANSLQNPSGNGESSGEDVEFTPIPSPLNIMCTHYTSPGGFWIAAHSVDPEHNVIVAAAPDVAQHLRAASLNVKTSTTPFSSQQQQQTPQVAILEVACPIPIEGHAWAITKVVSGNEHESTNTQLIGSQQEWLVLSNMGITILSSLRPVDTLAALLDSMPGRERDLAMFWERFGRDQTCAMSICIAVSQTTLAPLSDLKNPKNLSFSQAASPSWGADAAAQAKKLLHESSGRPEIFSTGTQPSYGAITNTAGIPEGTKVLFSGKHEGLALYMAWLLRPIWKEKVITLSTSNPPICVSTLSDHSLIKIQRELEGLRNFIDSEMMLLTSVPDARSVGRIDPLVYNLEQSSILGLRVLLSQAVEALSFVIVLIDYKLSELLQECPSEVCQTLLGLHYRDFITGKLGRSCARELVKTLINRQIGQSYSVDAISDVLQQRCGTFGTSDDVLLYKAIEALNRAKESKRITDKHNAAREALQLFQTGVKHMTIEVLQSSCNKLTEIASLDGVVELALNYARVWDSDGQALEYWRDGRPKSDSRAGIYELLDKCYTCIETSLIDTDISVLTANGLSVDEASMLREHAIKVALSCGDELFHYHYYECLLKRNNTTWLLEARTPYLETYLKSPPLTLVKADLLWQHYTRNSAFLEAARILANLASDDGLSLPLSRRIEYLSLAISNAKSSPHLTSGDGEAFTFLTDVEERLDVAQVQVEILQNVMDVGEEDFNPALGRKEDVVDVLQRRLLTISELYRNVVEPLGLLESTLLVFHVSDHQDTELTAKVWQAIIDQAHAGRPGGIQGPEAVASKVTELGRKFYPSDIAFNMSIIVPMLAKYAMDNPLSESRRWVAPVLREAGVPWQATWEALDEIFASKLPPWHTDASSAFLAFQLAGVIEEWLNEVLEAQDLSPTGTLDFPATRLDDMIDQYVDALACGPSRRVGQRNQSQMSDEADEYAKAAKSLKSAKIKVRETF</sequence>
<proteinExistence type="inferred from homology"/>
<protein>
    <submittedName>
        <fullName evidence="8">Non-repetitive/WGA-negative nucleoporin C-terminal-domain-containing protein</fullName>
    </submittedName>
</protein>
<dbReference type="GO" id="GO:0017056">
    <property type="term" value="F:structural constituent of nuclear pore"/>
    <property type="evidence" value="ECO:0007669"/>
    <property type="project" value="InterPro"/>
</dbReference>
<dbReference type="Pfam" id="PF08801">
    <property type="entry name" value="Nucleoporin_N"/>
    <property type="match status" value="1"/>
</dbReference>
<dbReference type="InterPro" id="IPR014908">
    <property type="entry name" value="Nucleoporin_Nup133/Nup155_N"/>
</dbReference>
<dbReference type="GO" id="GO:0044611">
    <property type="term" value="C:nuclear pore inner ring"/>
    <property type="evidence" value="ECO:0007669"/>
    <property type="project" value="TreeGrafter"/>
</dbReference>
<comment type="similarity">
    <text evidence="2">Belongs to the non-repetitive/WGA-negative nucleoporin family.</text>
</comment>
<gene>
    <name evidence="8" type="ORF">PPACK8108_LOCUS20942</name>
</gene>
<feature type="domain" description="Nucleoporin Nup133/Nup155-like N-terminal" evidence="7">
    <location>
        <begin position="88"/>
        <end position="439"/>
    </location>
</feature>
<dbReference type="InterPro" id="IPR007187">
    <property type="entry name" value="Nucleoporin_Nup133/Nup155_C"/>
</dbReference>
<feature type="domain" description="Nucleoporin Nup133/Nup155-like C-terminal" evidence="6">
    <location>
        <begin position="707"/>
        <end position="1370"/>
    </location>
</feature>
<dbReference type="PANTHER" id="PTHR10350">
    <property type="entry name" value="NUCLEAR PORE COMPLEX PROTEIN NUP155"/>
    <property type="match status" value="1"/>
</dbReference>
<comment type="subcellular location">
    <subcellularLocation>
        <location evidence="1">Nucleus</location>
    </subcellularLocation>
</comment>
<dbReference type="Proteomes" id="UP001153365">
    <property type="component" value="Unassembled WGS sequence"/>
</dbReference>
<feature type="compositionally biased region" description="Polar residues" evidence="5">
    <location>
        <begin position="1"/>
        <end position="15"/>
    </location>
</feature>
<comment type="caution">
    <text evidence="8">The sequence shown here is derived from an EMBL/GenBank/DDBJ whole genome shotgun (WGS) entry which is preliminary data.</text>
</comment>
<reference evidence="8" key="1">
    <citation type="submission" date="2022-06" db="EMBL/GenBank/DDBJ databases">
        <authorList>
            <consortium name="SYNGENTA / RWTH Aachen University"/>
        </authorList>
    </citation>
    <scope>NUCLEOTIDE SEQUENCE</scope>
</reference>
<dbReference type="EMBL" id="CALTRL010005783">
    <property type="protein sequence ID" value="CAH7686309.1"/>
    <property type="molecule type" value="Genomic_DNA"/>
</dbReference>
<dbReference type="Pfam" id="PF03177">
    <property type="entry name" value="Nucleoporin_C"/>
    <property type="match status" value="1"/>
</dbReference>
<evidence type="ECO:0000313" key="8">
    <source>
        <dbReference type="EMBL" id="CAH7686309.1"/>
    </source>
</evidence>
<evidence type="ECO:0000256" key="5">
    <source>
        <dbReference type="SAM" id="MobiDB-lite"/>
    </source>
</evidence>
<dbReference type="PANTHER" id="PTHR10350:SF6">
    <property type="entry name" value="NUCLEAR PORE COMPLEX PROTEIN NUP155"/>
    <property type="match status" value="1"/>
</dbReference>
<evidence type="ECO:0000259" key="6">
    <source>
        <dbReference type="Pfam" id="PF03177"/>
    </source>
</evidence>
<keyword evidence="4" id="KW-0539">Nucleus</keyword>
<feature type="region of interest" description="Disordered" evidence="5">
    <location>
        <begin position="1"/>
        <end position="36"/>
    </location>
</feature>
<dbReference type="Gene3D" id="1.20.58.1780">
    <property type="match status" value="1"/>
</dbReference>
<keyword evidence="3" id="KW-0813">Transport</keyword>
<name>A0AAV0BG97_PHAPC</name>